<evidence type="ECO:0000313" key="1">
    <source>
        <dbReference type="EMBL" id="KIR79267.1"/>
    </source>
</evidence>
<name>A0ABR5BUD5_9TREE</name>
<organism evidence="1 2">
    <name type="scientific">Cryptococcus gattii EJB2</name>
    <dbReference type="NCBI Taxonomy" id="1296103"/>
    <lineage>
        <taxon>Eukaryota</taxon>
        <taxon>Fungi</taxon>
        <taxon>Dikarya</taxon>
        <taxon>Basidiomycota</taxon>
        <taxon>Agaricomycotina</taxon>
        <taxon>Tremellomycetes</taxon>
        <taxon>Tremellales</taxon>
        <taxon>Cryptococcaceae</taxon>
        <taxon>Cryptococcus</taxon>
        <taxon>Cryptococcus gattii species complex</taxon>
    </lineage>
</organism>
<protein>
    <submittedName>
        <fullName evidence="1">Uncharacterized protein</fullName>
    </submittedName>
</protein>
<gene>
    <name evidence="1" type="ORF">I306_03686</name>
</gene>
<keyword evidence="2" id="KW-1185">Reference proteome</keyword>
<sequence length="81" mass="9231">MCGVAPTKERCMGLFLAIIRTKISVRLEVGPWFTGNTRVQVPARNGMRKAMIIWVKALGPGQCKWFPVHPWKTHQFMGLHL</sequence>
<dbReference type="Proteomes" id="UP000054272">
    <property type="component" value="Unassembled WGS sequence"/>
</dbReference>
<dbReference type="EMBL" id="KN848686">
    <property type="protein sequence ID" value="KIR79267.1"/>
    <property type="molecule type" value="Genomic_DNA"/>
</dbReference>
<evidence type="ECO:0000313" key="2">
    <source>
        <dbReference type="Proteomes" id="UP000054272"/>
    </source>
</evidence>
<proteinExistence type="predicted"/>
<accession>A0ABR5BUD5</accession>
<reference evidence="1 2" key="1">
    <citation type="submission" date="2015-01" db="EMBL/GenBank/DDBJ databases">
        <title>The Genome Sequence of Cryptococcus gattii EJB2.</title>
        <authorList>
            <consortium name="The Broad Institute Genomics Platform"/>
            <person name="Cuomo C."/>
            <person name="Litvintseva A."/>
            <person name="Chen Y."/>
            <person name="Heitman J."/>
            <person name="Sun S."/>
            <person name="Springer D."/>
            <person name="Dromer F."/>
            <person name="Young S."/>
            <person name="Zeng Q."/>
            <person name="Gargeya S."/>
            <person name="Abouelleil A."/>
            <person name="Alvarado L."/>
            <person name="Chapman S.B."/>
            <person name="Gainer-Dewar J."/>
            <person name="Goldberg J."/>
            <person name="Griggs A."/>
            <person name="Gujja S."/>
            <person name="Hansen M."/>
            <person name="Howarth C."/>
            <person name="Imamovic A."/>
            <person name="Larimer J."/>
            <person name="Murphy C."/>
            <person name="Naylor J."/>
            <person name="Pearson M."/>
            <person name="Priest M."/>
            <person name="Roberts A."/>
            <person name="Saif S."/>
            <person name="Shea T."/>
            <person name="Sykes S."/>
            <person name="Wortman J."/>
            <person name="Nusbaum C."/>
            <person name="Birren B."/>
        </authorList>
    </citation>
    <scope>NUCLEOTIDE SEQUENCE [LARGE SCALE GENOMIC DNA]</scope>
    <source>
        <strain evidence="1 2">EJB2</strain>
    </source>
</reference>